<dbReference type="EMBL" id="BART01028447">
    <property type="protein sequence ID" value="GAG90498.1"/>
    <property type="molecule type" value="Genomic_DNA"/>
</dbReference>
<dbReference type="AlphaFoldDB" id="X1C263"/>
<proteinExistence type="predicted"/>
<comment type="caution">
    <text evidence="2">The sequence shown here is derived from an EMBL/GenBank/DDBJ whole genome shotgun (WGS) entry which is preliminary data.</text>
</comment>
<accession>X1C263</accession>
<evidence type="ECO:0000313" key="2">
    <source>
        <dbReference type="EMBL" id="GAG90498.1"/>
    </source>
</evidence>
<feature type="domain" description="LTD" evidence="1">
    <location>
        <begin position="24"/>
        <end position="68"/>
    </location>
</feature>
<evidence type="ECO:0000259" key="1">
    <source>
        <dbReference type="Pfam" id="PF00932"/>
    </source>
</evidence>
<protein>
    <recommendedName>
        <fullName evidence="1">LTD domain-containing protein</fullName>
    </recommendedName>
</protein>
<sequence>MNTGIKVVLMIVAGALLTVTGLAQEREVVINEVAWGGSREDPTGEWIELFNSTDHAISLEGWCLVSSDGSP</sequence>
<reference evidence="2" key="1">
    <citation type="journal article" date="2014" name="Front. Microbiol.">
        <title>High frequency of phylogenetically diverse reductive dehalogenase-homologous genes in deep subseafloor sedimentary metagenomes.</title>
        <authorList>
            <person name="Kawai M."/>
            <person name="Futagami T."/>
            <person name="Toyoda A."/>
            <person name="Takaki Y."/>
            <person name="Nishi S."/>
            <person name="Hori S."/>
            <person name="Arai W."/>
            <person name="Tsubouchi T."/>
            <person name="Morono Y."/>
            <person name="Uchiyama I."/>
            <person name="Ito T."/>
            <person name="Fujiyama A."/>
            <person name="Inagaki F."/>
            <person name="Takami H."/>
        </authorList>
    </citation>
    <scope>NUCLEOTIDE SEQUENCE</scope>
    <source>
        <strain evidence="2">Expedition CK06-06</strain>
    </source>
</reference>
<feature type="non-terminal residue" evidence="2">
    <location>
        <position position="71"/>
    </location>
</feature>
<organism evidence="2">
    <name type="scientific">marine sediment metagenome</name>
    <dbReference type="NCBI Taxonomy" id="412755"/>
    <lineage>
        <taxon>unclassified sequences</taxon>
        <taxon>metagenomes</taxon>
        <taxon>ecological metagenomes</taxon>
    </lineage>
</organism>
<dbReference type="Gene3D" id="2.60.40.1260">
    <property type="entry name" value="Lamin Tail domain"/>
    <property type="match status" value="1"/>
</dbReference>
<dbReference type="InterPro" id="IPR036415">
    <property type="entry name" value="Lamin_tail_dom_sf"/>
</dbReference>
<dbReference type="Pfam" id="PF00932">
    <property type="entry name" value="LTD"/>
    <property type="match status" value="1"/>
</dbReference>
<dbReference type="SUPFAM" id="SSF74853">
    <property type="entry name" value="Lamin A/C globular tail domain"/>
    <property type="match status" value="1"/>
</dbReference>
<dbReference type="InterPro" id="IPR001322">
    <property type="entry name" value="Lamin_tail_dom"/>
</dbReference>
<gene>
    <name evidence="2" type="ORF">S01H4_50154</name>
</gene>
<name>X1C263_9ZZZZ</name>